<proteinExistence type="predicted"/>
<evidence type="ECO:0000313" key="2">
    <source>
        <dbReference type="Proteomes" id="UP000814128"/>
    </source>
</evidence>
<keyword evidence="2" id="KW-1185">Reference proteome</keyword>
<dbReference type="EMBL" id="MU273609">
    <property type="protein sequence ID" value="KAI0030696.1"/>
    <property type="molecule type" value="Genomic_DNA"/>
</dbReference>
<dbReference type="Proteomes" id="UP000814128">
    <property type="component" value="Unassembled WGS sequence"/>
</dbReference>
<gene>
    <name evidence="1" type="ORF">K488DRAFT_53661</name>
</gene>
<accession>A0ACB8QHB5</accession>
<protein>
    <submittedName>
        <fullName evidence="1">tRNA synthetases class I (M)-domain-containing protein</fullName>
    </submittedName>
</protein>
<sequence length="578" mass="65354">MLLRPLHCHRRVSNALKFTHLWSACRQSQVRRYASPASSSPDAQAASSRERSTFYVTTPIFYPNAAPHIGHLYTLVTADIIARHARLAEPDRPVFFLTGTDEHGLKIQRAAETRGMDPLSFCNEISETFRELARVANISYSRFIRTTDEDHRKAVQRLWRDLDNKGFIWKDVYKGYYSVTDECFYTREQVELRDGRYYALETGSVTELSEEENYMFSMSKLGERLGSFYLSEGHDSVVPDSHAFDVTTEVHLGLGDLSVSRPRSRLEWGIPVPDDCDHTIYVWVDALTNYLTATGYPWTETGKEDLARFWPPDVQVVGKDIVRFHAIYFPAMLKALGIQGAKKILVHPHWTVDRKKMSKSVGNVVDPFAVIHELGVDVVRFYLARVGGSYSSDHGTYWSDVQLQKHSGELRSLLGNLYSRTHSTAVMRRLEDYRGIREVTLDAISVDGPTCPWTFEVMNGLESLGSQVGEDLSDFKIKDALDRIVHQLNLVNRMLENVRPWDAATTTGDRAKAIALSSEALRICGVVLQPFIPGKAAELLDGLGVPADEREWRHSGWLAGSVGEYVSSMVLFPKVQKK</sequence>
<reference evidence="1" key="1">
    <citation type="submission" date="2021-02" db="EMBL/GenBank/DDBJ databases">
        <authorList>
            <consortium name="DOE Joint Genome Institute"/>
            <person name="Ahrendt S."/>
            <person name="Looney B.P."/>
            <person name="Miyauchi S."/>
            <person name="Morin E."/>
            <person name="Drula E."/>
            <person name="Courty P.E."/>
            <person name="Chicoki N."/>
            <person name="Fauchery L."/>
            <person name="Kohler A."/>
            <person name="Kuo A."/>
            <person name="Labutti K."/>
            <person name="Pangilinan J."/>
            <person name="Lipzen A."/>
            <person name="Riley R."/>
            <person name="Andreopoulos W."/>
            <person name="He G."/>
            <person name="Johnson J."/>
            <person name="Barry K.W."/>
            <person name="Grigoriev I.V."/>
            <person name="Nagy L."/>
            <person name="Hibbett D."/>
            <person name="Henrissat B."/>
            <person name="Matheny P.B."/>
            <person name="Labbe J."/>
            <person name="Martin F."/>
        </authorList>
    </citation>
    <scope>NUCLEOTIDE SEQUENCE</scope>
    <source>
        <strain evidence="1">EC-137</strain>
    </source>
</reference>
<keyword evidence="1" id="KW-0030">Aminoacyl-tRNA synthetase</keyword>
<keyword evidence="1" id="KW-0436">Ligase</keyword>
<reference evidence="1" key="2">
    <citation type="journal article" date="2022" name="New Phytol.">
        <title>Evolutionary transition to the ectomycorrhizal habit in the genomes of a hyperdiverse lineage of mushroom-forming fungi.</title>
        <authorList>
            <person name="Looney B."/>
            <person name="Miyauchi S."/>
            <person name="Morin E."/>
            <person name="Drula E."/>
            <person name="Courty P.E."/>
            <person name="Kohler A."/>
            <person name="Kuo A."/>
            <person name="LaButti K."/>
            <person name="Pangilinan J."/>
            <person name="Lipzen A."/>
            <person name="Riley R."/>
            <person name="Andreopoulos W."/>
            <person name="He G."/>
            <person name="Johnson J."/>
            <person name="Nolan M."/>
            <person name="Tritt A."/>
            <person name="Barry K.W."/>
            <person name="Grigoriev I.V."/>
            <person name="Nagy L.G."/>
            <person name="Hibbett D."/>
            <person name="Henrissat B."/>
            <person name="Matheny P.B."/>
            <person name="Labbe J."/>
            <person name="Martin F.M."/>
        </authorList>
    </citation>
    <scope>NUCLEOTIDE SEQUENCE</scope>
    <source>
        <strain evidence="1">EC-137</strain>
    </source>
</reference>
<organism evidence="1 2">
    <name type="scientific">Vararia minispora EC-137</name>
    <dbReference type="NCBI Taxonomy" id="1314806"/>
    <lineage>
        <taxon>Eukaryota</taxon>
        <taxon>Fungi</taxon>
        <taxon>Dikarya</taxon>
        <taxon>Basidiomycota</taxon>
        <taxon>Agaricomycotina</taxon>
        <taxon>Agaricomycetes</taxon>
        <taxon>Russulales</taxon>
        <taxon>Lachnocladiaceae</taxon>
        <taxon>Vararia</taxon>
    </lineage>
</organism>
<name>A0ACB8QHB5_9AGAM</name>
<comment type="caution">
    <text evidence="1">The sequence shown here is derived from an EMBL/GenBank/DDBJ whole genome shotgun (WGS) entry which is preliminary data.</text>
</comment>
<evidence type="ECO:0000313" key="1">
    <source>
        <dbReference type="EMBL" id="KAI0030696.1"/>
    </source>
</evidence>